<accession>A0A4C1WC25</accession>
<comment type="caution">
    <text evidence="2">The sequence shown here is derived from an EMBL/GenBank/DDBJ whole genome shotgun (WGS) entry which is preliminary data.</text>
</comment>
<reference evidence="2 3" key="1">
    <citation type="journal article" date="2019" name="Commun. Biol.">
        <title>The bagworm genome reveals a unique fibroin gene that provides high tensile strength.</title>
        <authorList>
            <person name="Kono N."/>
            <person name="Nakamura H."/>
            <person name="Ohtoshi R."/>
            <person name="Tomita M."/>
            <person name="Numata K."/>
            <person name="Arakawa K."/>
        </authorList>
    </citation>
    <scope>NUCLEOTIDE SEQUENCE [LARGE SCALE GENOMIC DNA]</scope>
</reference>
<feature type="region of interest" description="Disordered" evidence="1">
    <location>
        <begin position="92"/>
        <end position="114"/>
    </location>
</feature>
<dbReference type="EMBL" id="BGZK01000524">
    <property type="protein sequence ID" value="GBP48450.1"/>
    <property type="molecule type" value="Genomic_DNA"/>
</dbReference>
<feature type="region of interest" description="Disordered" evidence="1">
    <location>
        <begin position="1"/>
        <end position="23"/>
    </location>
</feature>
<organism evidence="2 3">
    <name type="scientific">Eumeta variegata</name>
    <name type="common">Bagworm moth</name>
    <name type="synonym">Eumeta japonica</name>
    <dbReference type="NCBI Taxonomy" id="151549"/>
    <lineage>
        <taxon>Eukaryota</taxon>
        <taxon>Metazoa</taxon>
        <taxon>Ecdysozoa</taxon>
        <taxon>Arthropoda</taxon>
        <taxon>Hexapoda</taxon>
        <taxon>Insecta</taxon>
        <taxon>Pterygota</taxon>
        <taxon>Neoptera</taxon>
        <taxon>Endopterygota</taxon>
        <taxon>Lepidoptera</taxon>
        <taxon>Glossata</taxon>
        <taxon>Ditrysia</taxon>
        <taxon>Tineoidea</taxon>
        <taxon>Psychidae</taxon>
        <taxon>Oiketicinae</taxon>
        <taxon>Eumeta</taxon>
    </lineage>
</organism>
<gene>
    <name evidence="2" type="ORF">EVAR_32852_1</name>
</gene>
<keyword evidence="3" id="KW-1185">Reference proteome</keyword>
<evidence type="ECO:0000313" key="3">
    <source>
        <dbReference type="Proteomes" id="UP000299102"/>
    </source>
</evidence>
<dbReference type="Proteomes" id="UP000299102">
    <property type="component" value="Unassembled WGS sequence"/>
</dbReference>
<name>A0A4C1WC25_EUMVA</name>
<protein>
    <submittedName>
        <fullName evidence="2">Uncharacterized protein</fullName>
    </submittedName>
</protein>
<dbReference type="AlphaFoldDB" id="A0A4C1WC25"/>
<proteinExistence type="predicted"/>
<sequence length="114" mass="12569">MRGYLKTPNTGTTRVSPAVPSDDLGRSPCLFEVLLSSRSTPFSGLNAMLTARNASDYAVKAFGARAHVHYSDEDFTYLQSKKKNRIEFCYKPPPEKSTSSADQVPPALAAFREH</sequence>
<evidence type="ECO:0000256" key="1">
    <source>
        <dbReference type="SAM" id="MobiDB-lite"/>
    </source>
</evidence>
<evidence type="ECO:0000313" key="2">
    <source>
        <dbReference type="EMBL" id="GBP48450.1"/>
    </source>
</evidence>